<dbReference type="Pfam" id="PF00534">
    <property type="entry name" value="Glycos_transf_1"/>
    <property type="match status" value="1"/>
</dbReference>
<accession>A0A194AH39</accession>
<dbReference type="Gene3D" id="3.40.50.2000">
    <property type="entry name" value="Glycogen Phosphorylase B"/>
    <property type="match status" value="2"/>
</dbReference>
<feature type="domain" description="Glycosyltransferase subfamily 4-like N-terminal" evidence="2">
    <location>
        <begin position="104"/>
        <end position="194"/>
    </location>
</feature>
<proteinExistence type="predicted"/>
<evidence type="ECO:0000259" key="1">
    <source>
        <dbReference type="Pfam" id="PF00534"/>
    </source>
</evidence>
<dbReference type="EMBL" id="BDFE01000015">
    <property type="protein sequence ID" value="GAU08638.1"/>
    <property type="molecule type" value="Genomic_DNA"/>
</dbReference>
<evidence type="ECO:0000259" key="2">
    <source>
        <dbReference type="Pfam" id="PF13439"/>
    </source>
</evidence>
<dbReference type="PANTHER" id="PTHR45947">
    <property type="entry name" value="SULFOQUINOVOSYL TRANSFERASE SQD2"/>
    <property type="match status" value="1"/>
</dbReference>
<dbReference type="AlphaFoldDB" id="A0A194AH39"/>
<dbReference type="Pfam" id="PF13439">
    <property type="entry name" value="Glyco_transf_4"/>
    <property type="match status" value="1"/>
</dbReference>
<dbReference type="InterPro" id="IPR028098">
    <property type="entry name" value="Glyco_trans_4-like_N"/>
</dbReference>
<comment type="caution">
    <text evidence="3">The sequence shown here is derived from an EMBL/GenBank/DDBJ whole genome shotgun (WGS) entry which is preliminary data.</text>
</comment>
<keyword evidence="3" id="KW-0808">Transferase</keyword>
<dbReference type="STRING" id="1592317.DPF_1352"/>
<reference evidence="4" key="1">
    <citation type="submission" date="2016-06" db="EMBL/GenBank/DDBJ databases">
        <title>Draft genome sequence of Desulfoplanes formicivorans strain Pf12B.</title>
        <authorList>
            <person name="Watanabe M."/>
            <person name="Kojima H."/>
            <person name="Fukui M."/>
        </authorList>
    </citation>
    <scope>NUCLEOTIDE SEQUENCE [LARGE SCALE GENOMIC DNA]</scope>
    <source>
        <strain evidence="4">Pf12B</strain>
    </source>
</reference>
<keyword evidence="4" id="KW-1185">Reference proteome</keyword>
<dbReference type="GO" id="GO:0016757">
    <property type="term" value="F:glycosyltransferase activity"/>
    <property type="evidence" value="ECO:0007669"/>
    <property type="project" value="InterPro"/>
</dbReference>
<gene>
    <name evidence="3" type="ORF">DPF_1352</name>
</gene>
<dbReference type="RefSeq" id="WP_069858802.1">
    <property type="nucleotide sequence ID" value="NZ_BDFE01000015.1"/>
</dbReference>
<dbReference type="PANTHER" id="PTHR45947:SF15">
    <property type="entry name" value="TEICHURONIC ACID BIOSYNTHESIS GLYCOSYLTRANSFERASE TUAC-RELATED"/>
    <property type="match status" value="1"/>
</dbReference>
<feature type="domain" description="Glycosyl transferase family 1" evidence="1">
    <location>
        <begin position="215"/>
        <end position="328"/>
    </location>
</feature>
<name>A0A194AH39_9BACT</name>
<evidence type="ECO:0000313" key="4">
    <source>
        <dbReference type="Proteomes" id="UP000095200"/>
    </source>
</evidence>
<sequence length="424" mass="46658">MNILHLLSQRPDSTGSGVYVQAVMAKAVEHGYSNALVAGIPQSYCVPETVRELCAVDILAVRFEQDISFPIVGMSDVMPYTSTCFSDLGAPQIARYEQCFEQILQKAVEKHAPDIIHANHLWLLTALACRMFPDIPVVASCHGSDLRQFRQCPHLRDRVRAGCAGLAAVMALSCEQKETIVRLYGLDRDKVAVTGAGFKETLFVPSSQRFRPPPVHMVYAGKLSRAKGVPWLLRACRRLDHDFVLHVAGSGCGQEEQDIQALAASLGDRVVMHGALSQQQLAGLLGRSHMFVLPSFFEGLPLVLLEALASGCSLVATDLPGIAEIFKELPPQVIRRVPLPRMQSVDSPYPEHEEDFVQALVRALDHQMAVVRAGYDVQACGEARKLLERFTWSGVFERINAVYQRVMKSDNGACKRTPVNGSGR</sequence>
<dbReference type="InterPro" id="IPR050194">
    <property type="entry name" value="Glycosyltransferase_grp1"/>
</dbReference>
<dbReference type="SUPFAM" id="SSF53756">
    <property type="entry name" value="UDP-Glycosyltransferase/glycogen phosphorylase"/>
    <property type="match status" value="1"/>
</dbReference>
<dbReference type="InterPro" id="IPR001296">
    <property type="entry name" value="Glyco_trans_1"/>
</dbReference>
<evidence type="ECO:0000313" key="3">
    <source>
        <dbReference type="EMBL" id="GAU08638.1"/>
    </source>
</evidence>
<dbReference type="OrthoDB" id="9775208at2"/>
<dbReference type="Proteomes" id="UP000095200">
    <property type="component" value="Unassembled WGS sequence"/>
</dbReference>
<protein>
    <submittedName>
        <fullName evidence="3">Group 1 glycosyl transferase</fullName>
    </submittedName>
</protein>
<organism evidence="3 4">
    <name type="scientific">Desulfoplanes formicivorans</name>
    <dbReference type="NCBI Taxonomy" id="1592317"/>
    <lineage>
        <taxon>Bacteria</taxon>
        <taxon>Pseudomonadati</taxon>
        <taxon>Thermodesulfobacteriota</taxon>
        <taxon>Desulfovibrionia</taxon>
        <taxon>Desulfovibrionales</taxon>
        <taxon>Desulfoplanaceae</taxon>
        <taxon>Desulfoplanes</taxon>
    </lineage>
</organism>